<dbReference type="Proteomes" id="UP000016922">
    <property type="component" value="Unassembled WGS sequence"/>
</dbReference>
<evidence type="ECO:0000256" key="1">
    <source>
        <dbReference type="SAM" id="Phobius"/>
    </source>
</evidence>
<dbReference type="eggNOG" id="ENOG502SI3A">
    <property type="taxonomic scope" value="Eukaryota"/>
</dbReference>
<keyword evidence="3" id="KW-1185">Reference proteome</keyword>
<dbReference type="GeneID" id="19468200"/>
<dbReference type="PANTHER" id="PTHR34414:SF1">
    <property type="entry name" value="SUBTILISIN-LIKE SERINE PROTEASE"/>
    <property type="match status" value="1"/>
</dbReference>
<dbReference type="OMA" id="WHASRWF"/>
<dbReference type="RefSeq" id="XP_008076304.1">
    <property type="nucleotide sequence ID" value="XM_008078113.1"/>
</dbReference>
<keyword evidence="1" id="KW-0472">Membrane</keyword>
<dbReference type="KEGG" id="glz:GLAREA_09152"/>
<dbReference type="EMBL" id="KE145352">
    <property type="protein sequence ID" value="EPE36989.1"/>
    <property type="molecule type" value="Genomic_DNA"/>
</dbReference>
<dbReference type="PANTHER" id="PTHR34414">
    <property type="entry name" value="HET DOMAIN-CONTAINING PROTEIN-RELATED"/>
    <property type="match status" value="1"/>
</dbReference>
<proteinExistence type="predicted"/>
<organism evidence="2 3">
    <name type="scientific">Glarea lozoyensis (strain ATCC 20868 / MF5171)</name>
    <dbReference type="NCBI Taxonomy" id="1116229"/>
    <lineage>
        <taxon>Eukaryota</taxon>
        <taxon>Fungi</taxon>
        <taxon>Dikarya</taxon>
        <taxon>Ascomycota</taxon>
        <taxon>Pezizomycotina</taxon>
        <taxon>Leotiomycetes</taxon>
        <taxon>Helotiales</taxon>
        <taxon>Helotiaceae</taxon>
        <taxon>Glarea</taxon>
    </lineage>
</organism>
<evidence type="ECO:0000313" key="2">
    <source>
        <dbReference type="EMBL" id="EPE36989.1"/>
    </source>
</evidence>
<dbReference type="Pfam" id="PF20246">
    <property type="entry name" value="DUF6601"/>
    <property type="match status" value="1"/>
</dbReference>
<sequence length="311" mass="35289">MNNFPIQKGLSTTLQIRAHNGRKTLFRTDGKGTLPGQARIRLEDPGSGAYVRKSHLVGELDALVPYLKFTTTPPISDIHPLHEEATRGRTVILTEDPGLHLVWYYDKMLIKPIPPYLLEAAFWEYIQEADLQVYKAVAGFMKTYYHLIQYESDFRSATRSDVVLISREPGDHPITYEEFVEFIAQFQQPDDKDVSPRFSYGVLRLGTLNHLTRLSMHGMSYRYFHLHPRWGDYLRSLVTPLITLFAIVSTVLSCMQVVLTAQGLDGVESWSSFIVSSIRFSLATIVLVEMVALGIVLLVILRAVATWTSLL</sequence>
<evidence type="ECO:0000313" key="3">
    <source>
        <dbReference type="Proteomes" id="UP000016922"/>
    </source>
</evidence>
<reference evidence="2 3" key="1">
    <citation type="journal article" date="2013" name="BMC Genomics">
        <title>Genomics-driven discovery of the pneumocandin biosynthetic gene cluster in the fungus Glarea lozoyensis.</title>
        <authorList>
            <person name="Chen L."/>
            <person name="Yue Q."/>
            <person name="Zhang X."/>
            <person name="Xiang M."/>
            <person name="Wang C."/>
            <person name="Li S."/>
            <person name="Che Y."/>
            <person name="Ortiz-Lopez F.J."/>
            <person name="Bills G.F."/>
            <person name="Liu X."/>
            <person name="An Z."/>
        </authorList>
    </citation>
    <scope>NUCLEOTIDE SEQUENCE [LARGE SCALE GENOMIC DNA]</scope>
    <source>
        <strain evidence="3">ATCC 20868 / MF5171</strain>
    </source>
</reference>
<feature type="transmembrane region" description="Helical" evidence="1">
    <location>
        <begin position="278"/>
        <end position="301"/>
    </location>
</feature>
<dbReference type="STRING" id="1116229.S3DIK0"/>
<dbReference type="HOGENOM" id="CLU_043687_1_1_1"/>
<dbReference type="OrthoDB" id="5086500at2759"/>
<keyword evidence="1" id="KW-0812">Transmembrane</keyword>
<feature type="transmembrane region" description="Helical" evidence="1">
    <location>
        <begin position="237"/>
        <end position="258"/>
    </location>
</feature>
<dbReference type="InterPro" id="IPR046536">
    <property type="entry name" value="DUF6601"/>
</dbReference>
<gene>
    <name evidence="2" type="ORF">GLAREA_09152</name>
</gene>
<dbReference type="AlphaFoldDB" id="S3DIK0"/>
<keyword evidence="1" id="KW-1133">Transmembrane helix</keyword>
<protein>
    <submittedName>
        <fullName evidence="2">Uncharacterized protein</fullName>
    </submittedName>
</protein>
<accession>S3DIK0</accession>
<name>S3DIK0_GLAL2</name>